<dbReference type="InterPro" id="IPR027417">
    <property type="entry name" value="P-loop_NTPase"/>
</dbReference>
<reference evidence="15" key="1">
    <citation type="journal article" date="2018" name="Front. Microbiol.">
        <title>Genome-Based Analysis Reveals the Taxonomy and Diversity of the Family Idiomarinaceae.</title>
        <authorList>
            <person name="Liu Y."/>
            <person name="Lai Q."/>
            <person name="Shao Z."/>
        </authorList>
    </citation>
    <scope>NUCLEOTIDE SEQUENCE [LARGE SCALE GENOMIC DNA]</scope>
    <source>
        <strain evidence="15">c121</strain>
    </source>
</reference>
<dbReference type="EMBL" id="PIQE01000003">
    <property type="protein sequence ID" value="RUO72083.1"/>
    <property type="molecule type" value="Genomic_DNA"/>
</dbReference>
<dbReference type="CDD" id="cd18809">
    <property type="entry name" value="SF1_C_RecD"/>
    <property type="match status" value="1"/>
</dbReference>
<accession>A0A432Z2M6</accession>
<name>A0A432Z2M6_9GAMM</name>
<evidence type="ECO:0000256" key="5">
    <source>
        <dbReference type="ARBA" id="ARBA00022806"/>
    </source>
</evidence>
<dbReference type="GO" id="GO:0000724">
    <property type="term" value="P:double-strand break repair via homologous recombination"/>
    <property type="evidence" value="ECO:0007669"/>
    <property type="project" value="UniProtKB-UniRule"/>
</dbReference>
<comment type="function">
    <text evidence="11">A helicase/nuclease that prepares dsDNA breaks (DSB) for recombinational DNA repair. Binds to DSBs and unwinds DNA via a highly rapid and processive ATP-dependent bidirectional helicase activity. Unwinds dsDNA until it encounters a Chi (crossover hotspot instigator) sequence from the 3' direction. Cuts ssDNA a few nucleotides 3' to the Chi site. The properties and activities of the enzyme are changed at Chi. The Chi-altered holoenzyme produces a long 3'-ssDNA overhang and facilitates RecA-binding to the ssDNA for homologous DNA recombination and repair. Holoenzyme degrades any linearized DNA that is unable to undergo homologous recombination. In the holoenzyme this subunit has ssDNA-dependent ATPase and 5'-3' helicase activity. When added to pre-assembled RecBC greatly stimulates nuclease activity and augments holoenzyme processivity. Negatively regulates the RecA-loading ability of RecBCD.</text>
</comment>
<dbReference type="InterPro" id="IPR027785">
    <property type="entry name" value="UvrD-like_helicase_C"/>
</dbReference>
<dbReference type="Gene3D" id="3.40.50.300">
    <property type="entry name" value="P-loop containing nucleotide triphosphate hydrolases"/>
    <property type="match status" value="3"/>
</dbReference>
<comment type="miscellaneous">
    <text evidence="11">In the RecBCD complex, RecB has a slow 3'-5' helicase, an exonuclease activity and loads RecA onto ssDNA, RecD has a fast 5'-3' helicase activity, while RecC stimulates the ATPase and processivity of the RecB helicase and contributes to recognition of the Chi site.</text>
</comment>
<comment type="catalytic activity">
    <reaction evidence="11">
        <text>ATP + H2O = ADP + phosphate + H(+)</text>
        <dbReference type="Rhea" id="RHEA:13065"/>
        <dbReference type="ChEBI" id="CHEBI:15377"/>
        <dbReference type="ChEBI" id="CHEBI:15378"/>
        <dbReference type="ChEBI" id="CHEBI:30616"/>
        <dbReference type="ChEBI" id="CHEBI:43474"/>
        <dbReference type="ChEBI" id="CHEBI:456216"/>
        <dbReference type="EC" id="5.6.2.3"/>
    </reaction>
</comment>
<dbReference type="InterPro" id="IPR050534">
    <property type="entry name" value="Coronavir_polyprotein_1ab"/>
</dbReference>
<keyword evidence="5 11" id="KW-0347">Helicase</keyword>
<proteinExistence type="inferred from homology"/>
<evidence type="ECO:0000256" key="9">
    <source>
        <dbReference type="ARBA" id="ARBA00023204"/>
    </source>
</evidence>
<dbReference type="HAMAP" id="MF_01487">
    <property type="entry name" value="RecD"/>
    <property type="match status" value="1"/>
</dbReference>
<dbReference type="GO" id="GO:0017116">
    <property type="term" value="F:single-stranded DNA helicase activity"/>
    <property type="evidence" value="ECO:0007669"/>
    <property type="project" value="TreeGrafter"/>
</dbReference>
<dbReference type="InterPro" id="IPR049550">
    <property type="entry name" value="RecD_N"/>
</dbReference>
<evidence type="ECO:0000256" key="10">
    <source>
        <dbReference type="ARBA" id="ARBA00023235"/>
    </source>
</evidence>
<dbReference type="GO" id="GO:0003677">
    <property type="term" value="F:DNA binding"/>
    <property type="evidence" value="ECO:0007669"/>
    <property type="project" value="UniProtKB-UniRule"/>
</dbReference>
<dbReference type="PANTHER" id="PTHR43788:SF6">
    <property type="entry name" value="DNA HELICASE B"/>
    <property type="match status" value="1"/>
</dbReference>
<evidence type="ECO:0000256" key="1">
    <source>
        <dbReference type="ARBA" id="ARBA00022722"/>
    </source>
</evidence>
<dbReference type="GO" id="GO:0009338">
    <property type="term" value="C:exodeoxyribonuclease V complex"/>
    <property type="evidence" value="ECO:0007669"/>
    <property type="project" value="InterPro"/>
</dbReference>
<dbReference type="AlphaFoldDB" id="A0A432Z2M6"/>
<dbReference type="GO" id="GO:0008854">
    <property type="term" value="F:exodeoxyribonuclease V activity"/>
    <property type="evidence" value="ECO:0007669"/>
    <property type="project" value="InterPro"/>
</dbReference>
<dbReference type="InterPro" id="IPR006344">
    <property type="entry name" value="RecD"/>
</dbReference>
<dbReference type="GO" id="GO:0043139">
    <property type="term" value="F:5'-3' DNA helicase activity"/>
    <property type="evidence" value="ECO:0007669"/>
    <property type="project" value="UniProtKB-UniRule"/>
</dbReference>
<dbReference type="STRING" id="1122124.GCA_000423165_01961"/>
<protein>
    <recommendedName>
        <fullName evidence="11">RecBCD enzyme subunit RecD</fullName>
        <ecNumber evidence="11">5.6.2.3</ecNumber>
    </recommendedName>
    <alternativeName>
        <fullName evidence="11">DNA 5'-3' helicase subunit RecD</fullName>
    </alternativeName>
    <alternativeName>
        <fullName evidence="11">Exonuclease V subunit RecD</fullName>
        <shortName evidence="11">ExoV subunit RecD</shortName>
    </alternativeName>
    <alternativeName>
        <fullName evidence="11">Helicase/nuclease RecBCD subunit RecD</fullName>
    </alternativeName>
</protein>
<dbReference type="NCBIfam" id="TIGR01447">
    <property type="entry name" value="recD"/>
    <property type="match status" value="1"/>
</dbReference>
<evidence type="ECO:0000313" key="15">
    <source>
        <dbReference type="Proteomes" id="UP000287022"/>
    </source>
</evidence>
<feature type="domain" description="UvrD-like helicase C-terminal" evidence="12">
    <location>
        <begin position="568"/>
        <end position="615"/>
    </location>
</feature>
<evidence type="ECO:0000256" key="11">
    <source>
        <dbReference type="HAMAP-Rule" id="MF_01487"/>
    </source>
</evidence>
<feature type="domain" description="RecBCD enzyme subunit RecD N-terminal" evidence="13">
    <location>
        <begin position="12"/>
        <end position="124"/>
    </location>
</feature>
<keyword evidence="4 11" id="KW-0378">Hydrolase</keyword>
<keyword evidence="8 11" id="KW-0238">DNA-binding</keyword>
<evidence type="ECO:0000256" key="7">
    <source>
        <dbReference type="ARBA" id="ARBA00022840"/>
    </source>
</evidence>
<evidence type="ECO:0000256" key="6">
    <source>
        <dbReference type="ARBA" id="ARBA00022839"/>
    </source>
</evidence>
<keyword evidence="9 11" id="KW-0234">DNA repair</keyword>
<keyword evidence="10 11" id="KW-0413">Isomerase</keyword>
<dbReference type="Gene3D" id="1.10.10.1020">
    <property type="entry name" value="RecBCD complex, subunit RecD, N-terminal domain"/>
    <property type="match status" value="1"/>
</dbReference>
<comment type="caution">
    <text evidence="14">The sequence shown here is derived from an EMBL/GenBank/DDBJ whole genome shotgun (WGS) entry which is preliminary data.</text>
</comment>
<dbReference type="RefSeq" id="WP_026860683.1">
    <property type="nucleotide sequence ID" value="NZ_PIQE01000003.1"/>
</dbReference>
<evidence type="ECO:0000256" key="4">
    <source>
        <dbReference type="ARBA" id="ARBA00022801"/>
    </source>
</evidence>
<dbReference type="GO" id="GO:0016887">
    <property type="term" value="F:ATP hydrolysis activity"/>
    <property type="evidence" value="ECO:0007669"/>
    <property type="project" value="RHEA"/>
</dbReference>
<keyword evidence="15" id="KW-1185">Reference proteome</keyword>
<comment type="similarity">
    <text evidence="11">Belongs to the RecD family.</text>
</comment>
<dbReference type="CDD" id="cd17933">
    <property type="entry name" value="DEXSc_RecD-like"/>
    <property type="match status" value="1"/>
</dbReference>
<keyword evidence="6 11" id="KW-0269">Exonuclease</keyword>
<evidence type="ECO:0000313" key="14">
    <source>
        <dbReference type="EMBL" id="RUO72083.1"/>
    </source>
</evidence>
<dbReference type="PANTHER" id="PTHR43788">
    <property type="entry name" value="DNA2/NAM7 HELICASE FAMILY MEMBER"/>
    <property type="match status" value="1"/>
</dbReference>
<dbReference type="Pfam" id="PF21185">
    <property type="entry name" value="RecD_N"/>
    <property type="match status" value="1"/>
</dbReference>
<keyword evidence="3 11" id="KW-0227">DNA damage</keyword>
<dbReference type="Pfam" id="PF13538">
    <property type="entry name" value="UvrD_C_2"/>
    <property type="match status" value="1"/>
</dbReference>
<evidence type="ECO:0000256" key="3">
    <source>
        <dbReference type="ARBA" id="ARBA00022763"/>
    </source>
</evidence>
<keyword evidence="7 11" id="KW-0067">ATP-binding</keyword>
<sequence length="641" mass="70840">MQLISILQQWQQQQWIRAIDLSLAEFIVESLGSDHEAVAFLAALTSYQLGRGHPCLELQSLRRDASAYLQLPPEHASFESRQQCSMPTHALALLPDDWQTLLQQSAACEGAASPLVLSAGQRLYLRRYWQYEQDIKADLAARCQAQSAWTGEQLKPTLDKLFGVSATISWQRVACAMAVRSGFTIITGGPGTGKTYTVVRLLATLQELREQEGPLRIHLAAPTGKAAARMTASIGREVGQLPTQYAALLGEAQAVTLHRLLGTQSHTRTFRHHRQRPLLTDVVIVDEASMVDIEMMAALTAALPAHAKLILLGDKDQLASVEAGAVLGQLCEQAEHGHYTPELAQWLAASHGVALPSSMIDAKGAERWPYLQHTVMLHESRRFDAERGIGKLAAEVNHQQTQWLREWLPHSAAFAEADAAMANIAALPVTHNSAPAFRQLVEEGYAPLRDLLQQDVAELEREPWGEAVLQQLERFQLLAAMRKGDWGVERLNQLVTLWLFGDDVAADKWFAGRVVMVTKNDYSVDLRNGDIGLAVQTNANAPLRVLFRGPTGKLRWLLPSRLAHVETAFAMTIHKSQGSEFTHTVVVMPDHDAPILSKELLYTGITRASERLTLVYADSQGVLQAVQRRIERGGGLRDDTN</sequence>
<dbReference type="Pfam" id="PF13245">
    <property type="entry name" value="AAA_19"/>
    <property type="match status" value="1"/>
</dbReference>
<evidence type="ECO:0000259" key="13">
    <source>
        <dbReference type="Pfam" id="PF21185"/>
    </source>
</evidence>
<feature type="binding site" evidence="11">
    <location>
        <begin position="188"/>
        <end position="195"/>
    </location>
    <ligand>
        <name>ATP</name>
        <dbReference type="ChEBI" id="CHEBI:30616"/>
    </ligand>
</feature>
<dbReference type="GO" id="GO:0005524">
    <property type="term" value="F:ATP binding"/>
    <property type="evidence" value="ECO:0007669"/>
    <property type="project" value="UniProtKB-UniRule"/>
</dbReference>
<organism evidence="14 15">
    <name type="scientific">Pseudidiomarina sediminum</name>
    <dbReference type="NCBI Taxonomy" id="431675"/>
    <lineage>
        <taxon>Bacteria</taxon>
        <taxon>Pseudomonadati</taxon>
        <taxon>Pseudomonadota</taxon>
        <taxon>Gammaproteobacteria</taxon>
        <taxon>Alteromonadales</taxon>
        <taxon>Idiomarinaceae</taxon>
        <taxon>Pseudidiomarina</taxon>
    </lineage>
</organism>
<evidence type="ECO:0000256" key="8">
    <source>
        <dbReference type="ARBA" id="ARBA00023125"/>
    </source>
</evidence>
<dbReference type="SUPFAM" id="SSF52540">
    <property type="entry name" value="P-loop containing nucleoside triphosphate hydrolases"/>
    <property type="match status" value="2"/>
</dbReference>
<dbReference type="InterPro" id="IPR041851">
    <property type="entry name" value="RecD_N_sf"/>
</dbReference>
<dbReference type="Proteomes" id="UP000287022">
    <property type="component" value="Unassembled WGS sequence"/>
</dbReference>
<comment type="subunit">
    <text evidence="11">Heterotrimer of RecB, RecC and RecD. All subunits contribute to DNA-binding.</text>
</comment>
<evidence type="ECO:0000259" key="12">
    <source>
        <dbReference type="Pfam" id="PF13538"/>
    </source>
</evidence>
<keyword evidence="1 11" id="KW-0540">Nuclease</keyword>
<gene>
    <name evidence="11 14" type="primary">recD</name>
    <name evidence="14" type="ORF">CWI80_09790</name>
</gene>
<keyword evidence="2 11" id="KW-0547">Nucleotide-binding</keyword>
<evidence type="ECO:0000256" key="2">
    <source>
        <dbReference type="ARBA" id="ARBA00022741"/>
    </source>
</evidence>
<dbReference type="EC" id="5.6.2.3" evidence="11"/>